<reference evidence="5 6" key="1">
    <citation type="submission" date="2018-01" db="EMBL/GenBank/DDBJ databases">
        <title>Comparison of the Chinese Bamboo Partridge and Red Junglefowl genome sequences highlights the importance of demography in genome evolution.</title>
        <authorList>
            <person name="Tiley G.P."/>
            <person name="Kimball R.T."/>
            <person name="Braun E.L."/>
            <person name="Burleigh J.G."/>
        </authorList>
    </citation>
    <scope>NUCLEOTIDE SEQUENCE [LARGE SCALE GENOMIC DNA]</scope>
    <source>
        <strain evidence="5">RTK389</strain>
        <tissue evidence="5">Blood</tissue>
    </source>
</reference>
<keyword evidence="6" id="KW-1185">Reference proteome</keyword>
<accession>A0A2P4SYG7</accession>
<evidence type="ECO:0000259" key="4">
    <source>
        <dbReference type="Pfam" id="PF15636"/>
    </source>
</evidence>
<name>A0A2P4SYG7_BAMTH</name>
<dbReference type="EMBL" id="PPHD01016371">
    <property type="protein sequence ID" value="POI29164.1"/>
    <property type="molecule type" value="Genomic_DNA"/>
</dbReference>
<dbReference type="InterPro" id="IPR051216">
    <property type="entry name" value="Teneurin"/>
</dbReference>
<dbReference type="GO" id="GO:0007157">
    <property type="term" value="P:heterophilic cell-cell adhesion via plasma membrane cell adhesion molecules"/>
    <property type="evidence" value="ECO:0007669"/>
    <property type="project" value="TreeGrafter"/>
</dbReference>
<dbReference type="Pfam" id="PF23538">
    <property type="entry name" value="Teneurin_ABD"/>
    <property type="match status" value="1"/>
</dbReference>
<evidence type="ECO:0000313" key="6">
    <source>
        <dbReference type="Proteomes" id="UP000237246"/>
    </source>
</evidence>
<proteinExistence type="predicted"/>
<keyword evidence="1" id="KW-0245">EGF-like domain</keyword>
<dbReference type="PANTHER" id="PTHR11219">
    <property type="entry name" value="TENEURIN AND N-ACETYLGLUCOSAMINE-1-PHOSPHODIESTER ALPHA-N-ACETYLGLUCOSAMINIDASE"/>
    <property type="match status" value="1"/>
</dbReference>
<evidence type="ECO:0000256" key="2">
    <source>
        <dbReference type="ARBA" id="ARBA00022737"/>
    </source>
</evidence>
<dbReference type="GO" id="GO:0050839">
    <property type="term" value="F:cell adhesion molecule binding"/>
    <property type="evidence" value="ECO:0007669"/>
    <property type="project" value="TreeGrafter"/>
</dbReference>
<comment type="caution">
    <text evidence="5">The sequence shown here is derived from an EMBL/GenBank/DDBJ whole genome shotgun (WGS) entry which is preliminary data.</text>
</comment>
<organism evidence="5 6">
    <name type="scientific">Bambusicola thoracicus</name>
    <name type="common">Chinese bamboo-partridge</name>
    <name type="synonym">Perdix thoracica</name>
    <dbReference type="NCBI Taxonomy" id="9083"/>
    <lineage>
        <taxon>Eukaryota</taxon>
        <taxon>Metazoa</taxon>
        <taxon>Chordata</taxon>
        <taxon>Craniata</taxon>
        <taxon>Vertebrata</taxon>
        <taxon>Euteleostomi</taxon>
        <taxon>Archelosauria</taxon>
        <taxon>Archosauria</taxon>
        <taxon>Dinosauria</taxon>
        <taxon>Saurischia</taxon>
        <taxon>Theropoda</taxon>
        <taxon>Coelurosauria</taxon>
        <taxon>Aves</taxon>
        <taxon>Neognathae</taxon>
        <taxon>Galloanserae</taxon>
        <taxon>Galliformes</taxon>
        <taxon>Phasianidae</taxon>
        <taxon>Perdicinae</taxon>
        <taxon>Bambusicola</taxon>
    </lineage>
</organism>
<dbReference type="OrthoDB" id="442731at2759"/>
<evidence type="ECO:0000313" key="5">
    <source>
        <dbReference type="EMBL" id="POI29164.1"/>
    </source>
</evidence>
<feature type="domain" description="Tox-GHH" evidence="4">
    <location>
        <begin position="237"/>
        <end position="314"/>
    </location>
</feature>
<dbReference type="GO" id="GO:0048666">
    <property type="term" value="P:neuron development"/>
    <property type="evidence" value="ECO:0007669"/>
    <property type="project" value="TreeGrafter"/>
</dbReference>
<dbReference type="GO" id="GO:0042803">
    <property type="term" value="F:protein homodimerization activity"/>
    <property type="evidence" value="ECO:0007669"/>
    <property type="project" value="TreeGrafter"/>
</dbReference>
<keyword evidence="3" id="KW-1015">Disulfide bond</keyword>
<dbReference type="PANTHER" id="PTHR11219:SF9">
    <property type="entry name" value="TENEURIN-4"/>
    <property type="match status" value="1"/>
</dbReference>
<dbReference type="AlphaFoldDB" id="A0A2P4SYG7"/>
<dbReference type="Pfam" id="PF15636">
    <property type="entry name" value="Tox-GHH"/>
    <property type="match status" value="1"/>
</dbReference>
<sequence length="321" mass="36209">MPTFTVLLCSPDHLVCNMDIKDVNSWLLTFGFQLHNVIPGYPKPDMDAMEPSYELIHTQMKTQEWDNSKSILGVQCEVQKQLKAFVTLERFERIYSSSIAGCQQVKKNKNFASGGSIFGKGVKFAMKDGRVATDIISVANEDGRRIAAILNNAHYLENLHFTIDGVDTHYFIKQGPSEGDLSILGLSGGRRTLENGVNVTVSQINTVLGGRTRRYTDIQLQYGALCLNTRYGTTLDEEKARVLELARQRAVAQAWAREQQRLRDGEEGIRSWTEGEKQQVLNTGRVQGYDGYFVISVEQYPELSDSANNIHFMRQSEMGRR</sequence>
<dbReference type="GO" id="GO:0043005">
    <property type="term" value="C:neuron projection"/>
    <property type="evidence" value="ECO:0007669"/>
    <property type="project" value="TreeGrafter"/>
</dbReference>
<evidence type="ECO:0000256" key="1">
    <source>
        <dbReference type="ARBA" id="ARBA00022536"/>
    </source>
</evidence>
<evidence type="ECO:0000256" key="3">
    <source>
        <dbReference type="ARBA" id="ARBA00023157"/>
    </source>
</evidence>
<keyword evidence="2" id="KW-0677">Repeat</keyword>
<protein>
    <recommendedName>
        <fullName evidence="4">Tox-GHH domain-containing protein</fullName>
    </recommendedName>
</protein>
<dbReference type="Proteomes" id="UP000237246">
    <property type="component" value="Unassembled WGS sequence"/>
</dbReference>
<gene>
    <name evidence="5" type="ORF">CIB84_007086</name>
</gene>
<dbReference type="GO" id="GO:0046982">
    <property type="term" value="F:protein heterodimerization activity"/>
    <property type="evidence" value="ECO:0007669"/>
    <property type="project" value="TreeGrafter"/>
</dbReference>
<dbReference type="InterPro" id="IPR028916">
    <property type="entry name" value="Tox-GHH_dom"/>
</dbReference>